<dbReference type="AlphaFoldDB" id="A0A2B7Z072"/>
<dbReference type="InterPro" id="IPR050164">
    <property type="entry name" value="Peptidase_C19"/>
</dbReference>
<dbReference type="PANTHER" id="PTHR24006">
    <property type="entry name" value="UBIQUITIN CARBOXYL-TERMINAL HYDROLASE"/>
    <property type="match status" value="1"/>
</dbReference>
<dbReference type="OrthoDB" id="289038at2759"/>
<name>A0A2B7Z072_POLH7</name>
<evidence type="ECO:0000313" key="2">
    <source>
        <dbReference type="EMBL" id="PGH26623.1"/>
    </source>
</evidence>
<dbReference type="InterPro" id="IPR038765">
    <property type="entry name" value="Papain-like_cys_pep_sf"/>
</dbReference>
<protein>
    <recommendedName>
        <fullName evidence="1">USP domain-containing protein</fullName>
    </recommendedName>
</protein>
<keyword evidence="3" id="KW-1185">Reference proteome</keyword>
<gene>
    <name evidence="2" type="ORF">AJ80_01752</name>
</gene>
<dbReference type="PANTHER" id="PTHR24006:SF937">
    <property type="entry name" value="UBIQUITIN CARBOXYL-TERMINAL HYDROLASE"/>
    <property type="match status" value="1"/>
</dbReference>
<dbReference type="PROSITE" id="PS50235">
    <property type="entry name" value="USP_3"/>
    <property type="match status" value="1"/>
</dbReference>
<dbReference type="Proteomes" id="UP000224634">
    <property type="component" value="Unassembled WGS sequence"/>
</dbReference>
<dbReference type="STRING" id="1447883.A0A2B7Z072"/>
<reference evidence="2 3" key="1">
    <citation type="submission" date="2017-10" db="EMBL/GenBank/DDBJ databases">
        <title>Comparative genomics in systemic dimorphic fungi from Ajellomycetaceae.</title>
        <authorList>
            <person name="Munoz J.F."/>
            <person name="Mcewen J.G."/>
            <person name="Clay O.K."/>
            <person name="Cuomo C.A."/>
        </authorList>
    </citation>
    <scope>NUCLEOTIDE SEQUENCE [LARGE SCALE GENOMIC DNA]</scope>
    <source>
        <strain evidence="2 3">UAMH7299</strain>
    </source>
</reference>
<dbReference type="InterPro" id="IPR013083">
    <property type="entry name" value="Znf_RING/FYVE/PHD"/>
</dbReference>
<accession>A0A2B7Z072</accession>
<dbReference type="InterPro" id="IPR001394">
    <property type="entry name" value="Peptidase_C19_UCH"/>
</dbReference>
<proteinExistence type="predicted"/>
<evidence type="ECO:0000259" key="1">
    <source>
        <dbReference type="PROSITE" id="PS50235"/>
    </source>
</evidence>
<organism evidence="2 3">
    <name type="scientific">Polytolypa hystricis (strain UAMH7299)</name>
    <dbReference type="NCBI Taxonomy" id="1447883"/>
    <lineage>
        <taxon>Eukaryota</taxon>
        <taxon>Fungi</taxon>
        <taxon>Dikarya</taxon>
        <taxon>Ascomycota</taxon>
        <taxon>Pezizomycotina</taxon>
        <taxon>Eurotiomycetes</taxon>
        <taxon>Eurotiomycetidae</taxon>
        <taxon>Onygenales</taxon>
        <taxon>Onygenales incertae sedis</taxon>
        <taxon>Polytolypa</taxon>
    </lineage>
</organism>
<comment type="caution">
    <text evidence="2">The sequence shown here is derived from an EMBL/GenBank/DDBJ whole genome shotgun (WGS) entry which is preliminary data.</text>
</comment>
<dbReference type="EMBL" id="PDNA01000015">
    <property type="protein sequence ID" value="PGH26623.1"/>
    <property type="molecule type" value="Genomic_DNA"/>
</dbReference>
<dbReference type="Gene3D" id="3.30.40.10">
    <property type="entry name" value="Zinc/RING finger domain, C3HC4 (zinc finger)"/>
    <property type="match status" value="1"/>
</dbReference>
<dbReference type="GO" id="GO:0005634">
    <property type="term" value="C:nucleus"/>
    <property type="evidence" value="ECO:0007669"/>
    <property type="project" value="TreeGrafter"/>
</dbReference>
<evidence type="ECO:0000313" key="3">
    <source>
        <dbReference type="Proteomes" id="UP000224634"/>
    </source>
</evidence>
<dbReference type="Gene3D" id="3.90.70.10">
    <property type="entry name" value="Cysteine proteinases"/>
    <property type="match status" value="1"/>
</dbReference>
<dbReference type="PROSITE" id="PS00972">
    <property type="entry name" value="USP_1"/>
    <property type="match status" value="1"/>
</dbReference>
<dbReference type="Pfam" id="PF00443">
    <property type="entry name" value="UCH"/>
    <property type="match status" value="1"/>
</dbReference>
<dbReference type="InterPro" id="IPR028889">
    <property type="entry name" value="USP"/>
</dbReference>
<dbReference type="SUPFAM" id="SSF54001">
    <property type="entry name" value="Cysteine proteinases"/>
    <property type="match status" value="1"/>
</dbReference>
<dbReference type="GO" id="GO:0016579">
    <property type="term" value="P:protein deubiquitination"/>
    <property type="evidence" value="ECO:0007669"/>
    <property type="project" value="InterPro"/>
</dbReference>
<feature type="domain" description="USP" evidence="1">
    <location>
        <begin position="158"/>
        <end position="477"/>
    </location>
</feature>
<dbReference type="GO" id="GO:0004843">
    <property type="term" value="F:cysteine-type deubiquitinase activity"/>
    <property type="evidence" value="ECO:0007669"/>
    <property type="project" value="InterPro"/>
</dbReference>
<dbReference type="InterPro" id="IPR018200">
    <property type="entry name" value="USP_CS"/>
</dbReference>
<sequence length="483" mass="53138">MAIAQFGCEHLKAHFESDEKTAGQLSQSLLHAHTVLSLKPTVRRAAVNSKSASSSGLSLMPSYPCLQCSTVCGPAAREGHHASSGHLFFTDSRTGAIFCQGCKDFIYDEDLEKFLLEPSHPALKASKKRSLDSSDTEDDKAYLSAHASKRVCGMEGVRGLFNLGQSCYMNAIVQAFLHDPLLTAYFLGNGHPTFDCSEPDCVSCGLAEAFAEFNNEEKTEGFGVSNLLAATWRPLAGCKQQDALEFYQFAVDKLHTGANDFREDFHVKCRCFFHKALYGKLHSTVTCDVCGNVTQAEDPILDLSLDLQLDKKTNLGGKPGKAGSNAATAPTPSLEACLKSFIAPEKIAEVNCSGCGGNSDRVTRQVRIKRLPVTLCIQLKRWAHTPKASQKFQGKITFPLALNMLPYTTRPNAHNISNYVYDLSSAVVHQGQLNFGHYYAYCRQGEQWHLFNDDRVTPATEAQVLNSDAYLLFYTLRSLPKHK</sequence>
<dbReference type="SUPFAM" id="SSF57850">
    <property type="entry name" value="RING/U-box"/>
    <property type="match status" value="1"/>
</dbReference>
<dbReference type="GO" id="GO:0005829">
    <property type="term" value="C:cytosol"/>
    <property type="evidence" value="ECO:0007669"/>
    <property type="project" value="TreeGrafter"/>
</dbReference>